<protein>
    <submittedName>
        <fullName evidence="1">Uncharacterized protein</fullName>
    </submittedName>
</protein>
<proteinExistence type="predicted"/>
<gene>
    <name evidence="1" type="ORF">LCGC14_2698950</name>
</gene>
<feature type="non-terminal residue" evidence="1">
    <location>
        <position position="152"/>
    </location>
</feature>
<evidence type="ECO:0000313" key="1">
    <source>
        <dbReference type="EMBL" id="KKK41487.1"/>
    </source>
</evidence>
<reference evidence="1" key="1">
    <citation type="journal article" date="2015" name="Nature">
        <title>Complex archaea that bridge the gap between prokaryotes and eukaryotes.</title>
        <authorList>
            <person name="Spang A."/>
            <person name="Saw J.H."/>
            <person name="Jorgensen S.L."/>
            <person name="Zaremba-Niedzwiedzka K."/>
            <person name="Martijn J."/>
            <person name="Lind A.E."/>
            <person name="van Eijk R."/>
            <person name="Schleper C."/>
            <person name="Guy L."/>
            <person name="Ettema T.J."/>
        </authorList>
    </citation>
    <scope>NUCLEOTIDE SEQUENCE</scope>
</reference>
<organism evidence="1">
    <name type="scientific">marine sediment metagenome</name>
    <dbReference type="NCBI Taxonomy" id="412755"/>
    <lineage>
        <taxon>unclassified sequences</taxon>
        <taxon>metagenomes</taxon>
        <taxon>ecological metagenomes</taxon>
    </lineage>
</organism>
<comment type="caution">
    <text evidence="1">The sequence shown here is derived from an EMBL/GenBank/DDBJ whole genome shotgun (WGS) entry which is preliminary data.</text>
</comment>
<accession>A0A0F8VAS7</accession>
<dbReference type="EMBL" id="LAZR01070398">
    <property type="protein sequence ID" value="KKK41487.1"/>
    <property type="molecule type" value="Genomic_DNA"/>
</dbReference>
<dbReference type="AlphaFoldDB" id="A0A0F8VAS7"/>
<name>A0A0F8VAS7_9ZZZZ</name>
<sequence>MFIWPEFVGDISGFEGVEFLKVCRVYASYYALKCLYNRLVNIFMLTLCDKCGKITGSRLHSWQIYAPLKCPTRAMNSDAVVRLQVVEPLERNSQFNAYPINRRWVIAAVTPLIFHTYIQNFQPAETCDITQAIRSDERGECAINLSCWGGLR</sequence>